<dbReference type="Pfam" id="PF02515">
    <property type="entry name" value="CoA_transf_3"/>
    <property type="match status" value="1"/>
</dbReference>
<dbReference type="SUPFAM" id="SSF89796">
    <property type="entry name" value="CoA-transferase family III (CaiB/BaiF)"/>
    <property type="match status" value="1"/>
</dbReference>
<comment type="similarity">
    <text evidence="1">Belongs to the CoA-transferase III family.</text>
</comment>
<reference evidence="2" key="1">
    <citation type="submission" date="2022-01" db="UniProtKB">
        <authorList>
            <consortium name="EnsemblMetazoa"/>
        </authorList>
    </citation>
    <scope>IDENTIFICATION</scope>
</reference>
<dbReference type="InterPro" id="IPR023606">
    <property type="entry name" value="CoA-Trfase_III_dom_1_sf"/>
</dbReference>
<evidence type="ECO:0000313" key="3">
    <source>
        <dbReference type="Proteomes" id="UP000494040"/>
    </source>
</evidence>
<evidence type="ECO:0000313" key="2">
    <source>
        <dbReference type="EnsemblMetazoa" id="XP_014259575.1"/>
    </source>
</evidence>
<dbReference type="GO" id="GO:0005739">
    <property type="term" value="C:mitochondrion"/>
    <property type="evidence" value="ECO:0007669"/>
    <property type="project" value="TreeGrafter"/>
</dbReference>
<name>A0A8I6S843_CIMLE</name>
<evidence type="ECO:0000256" key="1">
    <source>
        <dbReference type="ARBA" id="ARBA00008383"/>
    </source>
</evidence>
<dbReference type="RefSeq" id="XP_014259575.1">
    <property type="nucleotide sequence ID" value="XM_014404089.2"/>
</dbReference>
<keyword evidence="3" id="KW-1185">Reference proteome</keyword>
<protein>
    <recommendedName>
        <fullName evidence="4">Alpha-methylacyl-CoA racemase</fullName>
    </recommendedName>
</protein>
<dbReference type="EnsemblMetazoa" id="XM_014404089.2">
    <property type="protein sequence ID" value="XP_014259575.1"/>
    <property type="gene ID" value="LOC106672565"/>
</dbReference>
<dbReference type="PANTHER" id="PTHR48228:SF5">
    <property type="entry name" value="ALPHA-METHYLACYL-COA RACEMASE"/>
    <property type="match status" value="1"/>
</dbReference>
<dbReference type="InterPro" id="IPR003673">
    <property type="entry name" value="CoA-Trfase_fam_III"/>
</dbReference>
<dbReference type="InterPro" id="IPR044855">
    <property type="entry name" value="CoA-Trfase_III_dom3_sf"/>
</dbReference>
<evidence type="ECO:0008006" key="4">
    <source>
        <dbReference type="Google" id="ProtNLM"/>
    </source>
</evidence>
<proteinExistence type="inferred from homology"/>
<dbReference type="CTD" id="23600"/>
<dbReference type="OMA" id="VVIDPFR"/>
<sequence length="424" mass="46961">MSWLRVWAVGISVGLSKTLSSRRLLSVFSTLVKIKSFSGFTMALRGVQVLEIPGLAPGPVCGMILSNFGAKVIRVDKLPSDATVGFDSVDHGKFSMSVDMKNPRGIEIIKHLTKTCDIFLDPYRPGVMENLGLGPADLQKNNQRLIYARLSGFGQTGPLAQKAGHDINFLSISGTLSNLQWEGKPPNPPLNILGDFGGGAFTCALGIILALYERHTSGKGQIVDCSMTRGAAYLSSWIFRTQNTYLWSEPTGKNFLDGGCYFYNIYKTKDGKWMAVGSLEEKFYLQLLEGLNISVDDLPYLSDNEIGKEMLTKRFLEETQDYWIKVFSNLDACVTPVLTQEEAASYEHNKSQNSFQRSADGCLIPHPEPNLSRTPGNSGCYLHPPKCGEHTYTILKESGFNKDEIKQLQSEKIIYIEEKGQAKL</sequence>
<dbReference type="GeneID" id="106672565"/>
<dbReference type="GO" id="GO:0008111">
    <property type="term" value="F:alpha-methylacyl-CoA racemase activity"/>
    <property type="evidence" value="ECO:0007669"/>
    <property type="project" value="TreeGrafter"/>
</dbReference>
<dbReference type="KEGG" id="clec:106672565"/>
<dbReference type="Proteomes" id="UP000494040">
    <property type="component" value="Unassembled WGS sequence"/>
</dbReference>
<dbReference type="GO" id="GO:0008206">
    <property type="term" value="P:bile acid metabolic process"/>
    <property type="evidence" value="ECO:0007669"/>
    <property type="project" value="TreeGrafter"/>
</dbReference>
<dbReference type="PANTHER" id="PTHR48228">
    <property type="entry name" value="SUCCINYL-COA--D-CITRAMALATE COA-TRANSFERASE"/>
    <property type="match status" value="1"/>
</dbReference>
<organism evidence="2 3">
    <name type="scientific">Cimex lectularius</name>
    <name type="common">Bed bug</name>
    <name type="synonym">Acanthia lectularia</name>
    <dbReference type="NCBI Taxonomy" id="79782"/>
    <lineage>
        <taxon>Eukaryota</taxon>
        <taxon>Metazoa</taxon>
        <taxon>Ecdysozoa</taxon>
        <taxon>Arthropoda</taxon>
        <taxon>Hexapoda</taxon>
        <taxon>Insecta</taxon>
        <taxon>Pterygota</taxon>
        <taxon>Neoptera</taxon>
        <taxon>Paraneoptera</taxon>
        <taxon>Hemiptera</taxon>
        <taxon>Heteroptera</taxon>
        <taxon>Panheteroptera</taxon>
        <taxon>Cimicomorpha</taxon>
        <taxon>Cimicidae</taxon>
        <taxon>Cimex</taxon>
    </lineage>
</organism>
<dbReference type="OrthoDB" id="16747at2759"/>
<dbReference type="AlphaFoldDB" id="A0A8I6S843"/>
<dbReference type="InterPro" id="IPR050509">
    <property type="entry name" value="CoA-transferase_III"/>
</dbReference>
<dbReference type="Gene3D" id="3.30.1540.10">
    <property type="entry name" value="formyl-coa transferase, domain 3"/>
    <property type="match status" value="1"/>
</dbReference>
<dbReference type="Gene3D" id="3.40.50.10540">
    <property type="entry name" value="Crotonobetainyl-coa:carnitine coa-transferase, domain 1"/>
    <property type="match status" value="1"/>
</dbReference>
<accession>A0A8I6S843</accession>